<feature type="region of interest" description="Disordered" evidence="1">
    <location>
        <begin position="213"/>
        <end position="234"/>
    </location>
</feature>
<keyword evidence="2" id="KW-1133">Transmembrane helix</keyword>
<feature type="region of interest" description="Disordered" evidence="1">
    <location>
        <begin position="55"/>
        <end position="81"/>
    </location>
</feature>
<dbReference type="AlphaFoldDB" id="A0A0K0X888"/>
<dbReference type="STRING" id="134601.AFA91_18825"/>
<proteinExistence type="predicted"/>
<feature type="compositionally biased region" description="Low complexity" evidence="1">
    <location>
        <begin position="1"/>
        <end position="16"/>
    </location>
</feature>
<evidence type="ECO:0000313" key="4">
    <source>
        <dbReference type="Proteomes" id="UP000062255"/>
    </source>
</evidence>
<feature type="transmembrane region" description="Helical" evidence="2">
    <location>
        <begin position="30"/>
        <end position="53"/>
    </location>
</feature>
<evidence type="ECO:0000313" key="3">
    <source>
        <dbReference type="EMBL" id="AKS33613.1"/>
    </source>
</evidence>
<gene>
    <name evidence="3" type="ORF">AFA91_18825</name>
</gene>
<name>A0A0K0X888_MYCGD</name>
<organism evidence="3 4">
    <name type="scientific">Mycolicibacterium goodii</name>
    <name type="common">Mycobacterium goodii</name>
    <dbReference type="NCBI Taxonomy" id="134601"/>
    <lineage>
        <taxon>Bacteria</taxon>
        <taxon>Bacillati</taxon>
        <taxon>Actinomycetota</taxon>
        <taxon>Actinomycetes</taxon>
        <taxon>Mycobacteriales</taxon>
        <taxon>Mycobacteriaceae</taxon>
        <taxon>Mycolicibacterium</taxon>
    </lineage>
</organism>
<feature type="compositionally biased region" description="Low complexity" evidence="1">
    <location>
        <begin position="67"/>
        <end position="81"/>
    </location>
</feature>
<reference evidence="3 4" key="1">
    <citation type="submission" date="2015-07" db="EMBL/GenBank/DDBJ databases">
        <title>Complete genome sequence of Mycobacterium goodii X7B, a facultative thermophilic biodesulfurizing bacterium.</title>
        <authorList>
            <person name="Yu B."/>
            <person name="Li F."/>
            <person name="Xu P."/>
        </authorList>
    </citation>
    <scope>NUCLEOTIDE SEQUENCE [LARGE SCALE GENOMIC DNA]</scope>
    <source>
        <strain evidence="3 4">X7B</strain>
    </source>
</reference>
<dbReference type="KEGG" id="mgo:AFA91_18825"/>
<dbReference type="PATRIC" id="fig|134601.6.peg.3897"/>
<evidence type="ECO:0000256" key="1">
    <source>
        <dbReference type="SAM" id="MobiDB-lite"/>
    </source>
</evidence>
<dbReference type="EMBL" id="CP012150">
    <property type="protein sequence ID" value="AKS33613.1"/>
    <property type="molecule type" value="Genomic_DNA"/>
</dbReference>
<keyword evidence="2" id="KW-0812">Transmembrane</keyword>
<dbReference type="RefSeq" id="WP_049746038.1">
    <property type="nucleotide sequence ID" value="NZ_CP012150.1"/>
</dbReference>
<sequence length="305" mass="32217">MRRSTTSAGTDPAADDPGGDRPASRVMSRIPAALLGLVLLIEFGLAVVLLRAAPGAPTAGQRPPQPAVSAPAAPSGPAAAPVQTVTLPDGRTARLMNLGGAQSGPLLDRIRGELPGAAEAVTAFWGQDWPREIEIAFTGSPEQFRVLGGVAADIAAITTADRIVFAPGAATMSPAALRIVLRHELFHYAARSVTAYDAPRWLTEGVADYVARPDAPRPGPRGADELAQLPTDADLDTPGVTRSTAYDRAWWFAKYVADAYGVAKLRDLYVRACGPDHPDIATAVRQSLGADLDEVVDRWRRWMSG</sequence>
<dbReference type="Proteomes" id="UP000062255">
    <property type="component" value="Chromosome"/>
</dbReference>
<evidence type="ECO:0000256" key="2">
    <source>
        <dbReference type="SAM" id="Phobius"/>
    </source>
</evidence>
<accession>A0A0K0X888</accession>
<feature type="region of interest" description="Disordered" evidence="1">
    <location>
        <begin position="1"/>
        <end position="24"/>
    </location>
</feature>
<protein>
    <submittedName>
        <fullName evidence="3">Peptidase</fullName>
    </submittedName>
</protein>
<keyword evidence="2" id="KW-0472">Membrane</keyword>